<evidence type="ECO:0000256" key="5">
    <source>
        <dbReference type="ARBA" id="ARBA00022840"/>
    </source>
</evidence>
<feature type="transmembrane region" description="Helical" evidence="9">
    <location>
        <begin position="360"/>
        <end position="378"/>
    </location>
</feature>
<dbReference type="InterPro" id="IPR036640">
    <property type="entry name" value="ABC1_TM_sf"/>
</dbReference>
<sequence length="1689" mass="182315">MATYPPSSPATPPRSRLHTPTASPYLHPGSPRNLTPSTRSPRLGQASFDASLVDPPQPPSYTASPRQLFLEDEHRAPSPASHPQASVETLHIVSGDGVSKPVQWELGEEEQQGARRRPPQLDLSNTTVAVPHLRYSTTSDAPSAQSSGSDSKPPAGPKQPPLRPRFRLLFSLTSRRTFYTVILPALACGIVTGLVPPFMSQQLGDAMQSFTDYAAATVPGASSEAVQAANRALLKAMQTTAIKLTVAAVVIFSASTANISLWVVHGERVAHELRLKVYDGISRKGIEWFDLGMGGAVGESGDKNEKKEEAKSDAAGLMGRFTKDTDDLRIATAQTLGLLLQYCSSTLFCLILAFYRSPRVAAVVLATIPVVMFVVALTERFAAPLADNNRETTARCTSRVDRIIGAIPTVKAFNAEDAELKGFKDLTKRDFTAYIKLHFVWGTRSGATSFLLMAMFVQGFWYGAHLIRNGEATTSTVNTAFWACMLGSSYLQSAIPSLVTIEKGKVAMAGLLALAQDEPAPSAVLARSPPPTASSGTFRRRRSRGRRPASGGSLDEKHHAVSFPQADSKTDLAVVPLSPPPFQLASPPATASHTPVLIPLAGAGTLSRRRGAAPRALRKLRPATFSGELSLRNVTFHYPTRPAPAPPALDNVSLYFAARETTYVVGTSGSGKSTVGQLLLGLYAPEEGRVEVDEQGLEWIDEEWLRGHVACVSQGASVLFDGTVHDNVAVGVVGQLQEDGTRRRREDVTREEVIAACRGALIHDFIRDLPEGYDTWLSGEKGASLSGGQRQRLAIARAWIRNPTVLILDEATSALDATSRLLVNEAVKRWRDNRTTIIITHDLAPIGSDDFVYVMANGQVVEQGYRSELEAHAGGFFATLASTQVGGPAATAVELDGEAEVLDLSDGDDDETIDPSVHGTPRSAPATPRIGHPSPHSTPRIQIDDVDEERASKRFSIPSAAGLFFASMGTDNAVRASRELRDARRVSANFSLGAGGSRSRSPSPSPSSRPMSRASSNDLLPPFDPTTASSRSVKTLSRTNSEMSLKALEVVGAAAMNSRRTGTTRIKHRTLTEDELQRWAQRSTVDGAQHVVDIKQDEDEPLRPMMSMTQLIKRYWPTIPNKLLFIVGITLSVAVGACTPVFSTYLSQVMSNLGNPNANSVVTTAAIVILLVAFFEGLATFAKFYCLERCAMGWCTSLRRRALGSVVKQDKAFFDLQENSTSNLSYSIIKDSEDARTLVGTIIGQLVVLLSMLTIGIVWSMAIGWELTLVGFGLAPVLVVVVRVQTSILNRLECANKVKRENVSKRFHQTIANIRPIRAMSIQSVFAQTYEQTAITARAGGIKAAPFIASGFASTYTLTYLTEALMLYVGALLVTSGRYTFSKMLQVFSIIIFTVTFASALMNYLPGMAKSLRAANDLLRLLDLPTETRESEGCMTYPISGNVSFSKVDFAYPSRPDVPVLKGVTLDIRPGETVGIVGASGSGKSTLAALLQRLYEPTSGTVLLDGRPLNRTDVRFLRSHIAVVSQHPALFDLTVAENIAYGRPEGVVQPDVERAARQAHIDDFVRTLPRGYETSLGENAGLISGGQAQRLQIARALVGDPQREILILDECTSALDPENQRAVMETIGKVKEGRTTLIVTHKLAVMEQCDRLVVIDNGRVAETGSVAELRAKPHGVFATLASGGEWESS</sequence>
<feature type="transmembrane region" description="Helical" evidence="9">
    <location>
        <begin position="1238"/>
        <end position="1259"/>
    </location>
</feature>
<keyword evidence="4" id="KW-0547">Nucleotide-binding</keyword>
<feature type="transmembrane region" description="Helical" evidence="9">
    <location>
        <begin position="1265"/>
        <end position="1282"/>
    </location>
</feature>
<keyword evidence="2" id="KW-0813">Transport</keyword>
<feature type="domain" description="ABC transporter" evidence="10">
    <location>
        <begin position="629"/>
        <end position="882"/>
    </location>
</feature>
<accession>A0AAV5GTM6</accession>
<feature type="region of interest" description="Disordered" evidence="8">
    <location>
        <begin position="988"/>
        <end position="1038"/>
    </location>
</feature>
<dbReference type="Gene3D" id="3.40.50.300">
    <property type="entry name" value="P-loop containing nucleotide triphosphate hydrolases"/>
    <property type="match status" value="2"/>
</dbReference>
<proteinExistence type="predicted"/>
<dbReference type="GO" id="GO:0016887">
    <property type="term" value="F:ATP hydrolysis activity"/>
    <property type="evidence" value="ECO:0007669"/>
    <property type="project" value="InterPro"/>
</dbReference>
<feature type="compositionally biased region" description="Pro residues" evidence="8">
    <location>
        <begin position="1"/>
        <end position="12"/>
    </location>
</feature>
<evidence type="ECO:0000259" key="11">
    <source>
        <dbReference type="PROSITE" id="PS50929"/>
    </source>
</evidence>
<comment type="caution">
    <text evidence="12">The sequence shown here is derived from an EMBL/GenBank/DDBJ whole genome shotgun (WGS) entry which is preliminary data.</text>
</comment>
<feature type="transmembrane region" description="Helical" evidence="9">
    <location>
        <begin position="1123"/>
        <end position="1142"/>
    </location>
</feature>
<reference evidence="12 13" key="1">
    <citation type="submission" date="2021-12" db="EMBL/GenBank/DDBJ databases">
        <title>High titer production of polyol ester of fatty acids by Rhodotorula paludigena BS15 towards product separation-free biomass refinery.</title>
        <authorList>
            <person name="Mano J."/>
            <person name="Ono H."/>
            <person name="Tanaka T."/>
            <person name="Naito K."/>
            <person name="Sushida H."/>
            <person name="Ike M."/>
            <person name="Tokuyasu K."/>
            <person name="Kitaoka M."/>
        </authorList>
    </citation>
    <scope>NUCLEOTIDE SEQUENCE [LARGE SCALE GENOMIC DNA]</scope>
    <source>
        <strain evidence="12 13">BS15</strain>
    </source>
</reference>
<dbReference type="CDD" id="cd18578">
    <property type="entry name" value="ABC_6TM_Pgp_ABCB1_D2_like"/>
    <property type="match status" value="1"/>
</dbReference>
<dbReference type="InterPro" id="IPR039421">
    <property type="entry name" value="Type_1_exporter"/>
</dbReference>
<keyword evidence="13" id="KW-1185">Reference proteome</keyword>
<dbReference type="Pfam" id="PF00664">
    <property type="entry name" value="ABC_membrane"/>
    <property type="match status" value="2"/>
</dbReference>
<evidence type="ECO:0000313" key="12">
    <source>
        <dbReference type="EMBL" id="GJN92850.1"/>
    </source>
</evidence>
<evidence type="ECO:0008006" key="14">
    <source>
        <dbReference type="Google" id="ProtNLM"/>
    </source>
</evidence>
<dbReference type="PANTHER" id="PTHR43394">
    <property type="entry name" value="ATP-DEPENDENT PERMEASE MDL1, MITOCHONDRIAL"/>
    <property type="match status" value="1"/>
</dbReference>
<feature type="compositionally biased region" description="Pro residues" evidence="8">
    <location>
        <begin position="154"/>
        <end position="163"/>
    </location>
</feature>
<dbReference type="InterPro" id="IPR003439">
    <property type="entry name" value="ABC_transporter-like_ATP-bd"/>
</dbReference>
<feature type="transmembrane region" description="Helical" evidence="9">
    <location>
        <begin position="1358"/>
        <end position="1379"/>
    </location>
</feature>
<feature type="transmembrane region" description="Helical" evidence="9">
    <location>
        <begin position="1162"/>
        <end position="1182"/>
    </location>
</feature>
<dbReference type="Proteomes" id="UP001342314">
    <property type="component" value="Unassembled WGS sequence"/>
</dbReference>
<feature type="transmembrane region" description="Helical" evidence="9">
    <location>
        <begin position="177"/>
        <end position="199"/>
    </location>
</feature>
<feature type="region of interest" description="Disordered" evidence="8">
    <location>
        <begin position="136"/>
        <end position="163"/>
    </location>
</feature>
<evidence type="ECO:0000256" key="9">
    <source>
        <dbReference type="SAM" id="Phobius"/>
    </source>
</evidence>
<organism evidence="12 13">
    <name type="scientific">Rhodotorula paludigena</name>
    <dbReference type="NCBI Taxonomy" id="86838"/>
    <lineage>
        <taxon>Eukaryota</taxon>
        <taxon>Fungi</taxon>
        <taxon>Dikarya</taxon>
        <taxon>Basidiomycota</taxon>
        <taxon>Pucciniomycotina</taxon>
        <taxon>Microbotryomycetes</taxon>
        <taxon>Sporidiobolales</taxon>
        <taxon>Sporidiobolaceae</taxon>
        <taxon>Rhodotorula</taxon>
    </lineage>
</organism>
<feature type="transmembrane region" description="Helical" evidence="9">
    <location>
        <begin position="479"/>
        <end position="501"/>
    </location>
</feature>
<evidence type="ECO:0000313" key="13">
    <source>
        <dbReference type="Proteomes" id="UP001342314"/>
    </source>
</evidence>
<dbReference type="InterPro" id="IPR011527">
    <property type="entry name" value="ABC1_TM_dom"/>
</dbReference>
<keyword evidence="3 9" id="KW-0812">Transmembrane</keyword>
<feature type="compositionally biased region" description="Basic residues" evidence="8">
    <location>
        <begin position="538"/>
        <end position="547"/>
    </location>
</feature>
<gene>
    <name evidence="12" type="ORF">Rhopal_005888-T1</name>
</gene>
<feature type="compositionally biased region" description="Polar residues" evidence="8">
    <location>
        <begin position="1026"/>
        <end position="1038"/>
    </location>
</feature>
<dbReference type="Gene3D" id="1.20.1560.10">
    <property type="entry name" value="ABC transporter type 1, transmembrane domain"/>
    <property type="match status" value="2"/>
</dbReference>
<evidence type="ECO:0000256" key="3">
    <source>
        <dbReference type="ARBA" id="ARBA00022692"/>
    </source>
</evidence>
<protein>
    <recommendedName>
        <fullName evidence="14">P-loop containing nucleoside triphosphate hydrolase protein</fullName>
    </recommendedName>
</protein>
<feature type="transmembrane region" description="Helical" evidence="9">
    <location>
        <begin position="336"/>
        <end position="354"/>
    </location>
</feature>
<dbReference type="PROSITE" id="PS50929">
    <property type="entry name" value="ABC_TM1F"/>
    <property type="match status" value="2"/>
</dbReference>
<evidence type="ECO:0000256" key="4">
    <source>
        <dbReference type="ARBA" id="ARBA00022741"/>
    </source>
</evidence>
<feature type="domain" description="ABC transporter" evidence="10">
    <location>
        <begin position="1443"/>
        <end position="1682"/>
    </location>
</feature>
<evidence type="ECO:0000256" key="2">
    <source>
        <dbReference type="ARBA" id="ARBA00022448"/>
    </source>
</evidence>
<evidence type="ECO:0000256" key="6">
    <source>
        <dbReference type="ARBA" id="ARBA00022989"/>
    </source>
</evidence>
<dbReference type="SUPFAM" id="SSF52540">
    <property type="entry name" value="P-loop containing nucleoside triphosphate hydrolases"/>
    <property type="match status" value="2"/>
</dbReference>
<dbReference type="GO" id="GO:0005524">
    <property type="term" value="F:ATP binding"/>
    <property type="evidence" value="ECO:0007669"/>
    <property type="project" value="UniProtKB-KW"/>
</dbReference>
<keyword evidence="5" id="KW-0067">ATP-binding</keyword>
<keyword evidence="6 9" id="KW-1133">Transmembrane helix</keyword>
<dbReference type="InterPro" id="IPR017871">
    <property type="entry name" value="ABC_transporter-like_CS"/>
</dbReference>
<dbReference type="EMBL" id="BQKY01000012">
    <property type="protein sequence ID" value="GJN92850.1"/>
    <property type="molecule type" value="Genomic_DNA"/>
</dbReference>
<dbReference type="InterPro" id="IPR003593">
    <property type="entry name" value="AAA+_ATPase"/>
</dbReference>
<feature type="transmembrane region" description="Helical" evidence="9">
    <location>
        <begin position="446"/>
        <end position="467"/>
    </location>
</feature>
<feature type="domain" description="ABC transmembrane type-1" evidence="11">
    <location>
        <begin position="1126"/>
        <end position="1410"/>
    </location>
</feature>
<feature type="compositionally biased region" description="Polar residues" evidence="8">
    <location>
        <begin position="136"/>
        <end position="150"/>
    </location>
</feature>
<feature type="region of interest" description="Disordered" evidence="8">
    <location>
        <begin position="905"/>
        <end position="942"/>
    </location>
</feature>
<feature type="transmembrane region" description="Helical" evidence="9">
    <location>
        <begin position="241"/>
        <end position="264"/>
    </location>
</feature>
<dbReference type="Pfam" id="PF00005">
    <property type="entry name" value="ABC_tran"/>
    <property type="match status" value="2"/>
</dbReference>
<dbReference type="FunFam" id="3.40.50.300:FF:001471">
    <property type="entry name" value="P-loop containing nucleoside triphosphate hydrolase protein"/>
    <property type="match status" value="1"/>
</dbReference>
<dbReference type="SMART" id="SM00382">
    <property type="entry name" value="AAA"/>
    <property type="match status" value="2"/>
</dbReference>
<dbReference type="CDD" id="cd18577">
    <property type="entry name" value="ABC_6TM_Pgp_ABCB1_D1_like"/>
    <property type="match status" value="1"/>
</dbReference>
<dbReference type="GO" id="GO:0015421">
    <property type="term" value="F:ABC-type oligopeptide transporter activity"/>
    <property type="evidence" value="ECO:0007669"/>
    <property type="project" value="TreeGrafter"/>
</dbReference>
<keyword evidence="7 9" id="KW-0472">Membrane</keyword>
<dbReference type="InterPro" id="IPR027417">
    <property type="entry name" value="P-loop_NTPase"/>
</dbReference>
<comment type="subcellular location">
    <subcellularLocation>
        <location evidence="1">Membrane</location>
        <topology evidence="1">Multi-pass membrane protein</topology>
    </subcellularLocation>
</comment>
<name>A0AAV5GTM6_9BASI</name>
<feature type="domain" description="ABC transmembrane type-1" evidence="11">
    <location>
        <begin position="185"/>
        <end position="503"/>
    </location>
</feature>
<feature type="compositionally biased region" description="Low complexity" evidence="8">
    <location>
        <begin position="997"/>
        <end position="1016"/>
    </location>
</feature>
<feature type="transmembrane region" description="Helical" evidence="9">
    <location>
        <begin position="1385"/>
        <end position="1405"/>
    </location>
</feature>
<dbReference type="PROSITE" id="PS50893">
    <property type="entry name" value="ABC_TRANSPORTER_2"/>
    <property type="match status" value="2"/>
</dbReference>
<dbReference type="PANTHER" id="PTHR43394:SF1">
    <property type="entry name" value="ATP-BINDING CASSETTE SUB-FAMILY B MEMBER 10, MITOCHONDRIAL"/>
    <property type="match status" value="1"/>
</dbReference>
<dbReference type="FunFam" id="3.40.50.300:FF:000967">
    <property type="entry name" value="ABC multidrug transporter mdr4"/>
    <property type="match status" value="1"/>
</dbReference>
<dbReference type="GO" id="GO:0016020">
    <property type="term" value="C:membrane"/>
    <property type="evidence" value="ECO:0007669"/>
    <property type="project" value="UniProtKB-SubCell"/>
</dbReference>
<feature type="region of interest" description="Disordered" evidence="8">
    <location>
        <begin position="522"/>
        <end position="561"/>
    </location>
</feature>
<evidence type="ECO:0000256" key="7">
    <source>
        <dbReference type="ARBA" id="ARBA00023136"/>
    </source>
</evidence>
<evidence type="ECO:0000256" key="1">
    <source>
        <dbReference type="ARBA" id="ARBA00004141"/>
    </source>
</evidence>
<dbReference type="PROSITE" id="PS00211">
    <property type="entry name" value="ABC_TRANSPORTER_1"/>
    <property type="match status" value="2"/>
</dbReference>
<dbReference type="SUPFAM" id="SSF90123">
    <property type="entry name" value="ABC transporter transmembrane region"/>
    <property type="match status" value="2"/>
</dbReference>
<feature type="region of interest" description="Disordered" evidence="8">
    <location>
        <begin position="1"/>
        <end position="86"/>
    </location>
</feature>
<evidence type="ECO:0000256" key="8">
    <source>
        <dbReference type="SAM" id="MobiDB-lite"/>
    </source>
</evidence>
<evidence type="ECO:0000259" key="10">
    <source>
        <dbReference type="PROSITE" id="PS50893"/>
    </source>
</evidence>